<name>A0ABR4HRY6_9EURO</name>
<organism evidence="3 4">
    <name type="scientific">Aspergillus cavernicola</name>
    <dbReference type="NCBI Taxonomy" id="176166"/>
    <lineage>
        <taxon>Eukaryota</taxon>
        <taxon>Fungi</taxon>
        <taxon>Dikarya</taxon>
        <taxon>Ascomycota</taxon>
        <taxon>Pezizomycotina</taxon>
        <taxon>Eurotiomycetes</taxon>
        <taxon>Eurotiomycetidae</taxon>
        <taxon>Eurotiales</taxon>
        <taxon>Aspergillaceae</taxon>
        <taxon>Aspergillus</taxon>
        <taxon>Aspergillus subgen. Nidulantes</taxon>
    </lineage>
</organism>
<evidence type="ECO:0000313" key="3">
    <source>
        <dbReference type="EMBL" id="KAL2818259.1"/>
    </source>
</evidence>
<accession>A0ABR4HRY6</accession>
<dbReference type="InterPro" id="IPR023213">
    <property type="entry name" value="CAT-like_dom_sf"/>
</dbReference>
<reference evidence="3 4" key="1">
    <citation type="submission" date="2024-07" db="EMBL/GenBank/DDBJ databases">
        <title>Section-level genome sequencing and comparative genomics of Aspergillus sections Usti and Cavernicolus.</title>
        <authorList>
            <consortium name="Lawrence Berkeley National Laboratory"/>
            <person name="Nybo J.L."/>
            <person name="Vesth T.C."/>
            <person name="Theobald S."/>
            <person name="Frisvad J.C."/>
            <person name="Larsen T.O."/>
            <person name="Kjaerboelling I."/>
            <person name="Rothschild-Mancinelli K."/>
            <person name="Lyhne E.K."/>
            <person name="Kogle M.E."/>
            <person name="Barry K."/>
            <person name="Clum A."/>
            <person name="Na H."/>
            <person name="Ledsgaard L."/>
            <person name="Lin J."/>
            <person name="Lipzen A."/>
            <person name="Kuo A."/>
            <person name="Riley R."/>
            <person name="Mondo S."/>
            <person name="LaButti K."/>
            <person name="Haridas S."/>
            <person name="Pangalinan J."/>
            <person name="Salamov A.A."/>
            <person name="Simmons B.A."/>
            <person name="Magnuson J.K."/>
            <person name="Chen J."/>
            <person name="Drula E."/>
            <person name="Henrissat B."/>
            <person name="Wiebenga A."/>
            <person name="Lubbers R.J."/>
            <person name="Gomes A.C."/>
            <person name="Makela M.R."/>
            <person name="Stajich J."/>
            <person name="Grigoriev I.V."/>
            <person name="Mortensen U.H."/>
            <person name="De vries R.P."/>
            <person name="Baker S.E."/>
            <person name="Andersen M.R."/>
        </authorList>
    </citation>
    <scope>NUCLEOTIDE SEQUENCE [LARGE SCALE GENOMIC DNA]</scope>
    <source>
        <strain evidence="3 4">CBS 600.67</strain>
    </source>
</reference>
<protein>
    <recommendedName>
        <fullName evidence="5">Transferase family-domain-containing protein</fullName>
    </recommendedName>
</protein>
<evidence type="ECO:0008006" key="5">
    <source>
        <dbReference type="Google" id="ProtNLM"/>
    </source>
</evidence>
<sequence>MGGINYKYKYTSALPRIDEVLSSQTKMASRKYISKSSIPLLDDVNIGLVVDDVLDISILENKFAQLIEGSPVLGGTMRCTPDSRKFRCGSTVDFEARTLDHDLNTFLPFSWQGSTEPTILHQQFPAMDGNFMFKERGEPKPLCLLRATVLKDATLLCFSFVHGLFDGQSGFDMIRYFCDLLSNKPIPKFILPPDANGARMSDLIRVPGGEQGPHEPPRVFVTKPLKMLKIQGKFLLEKLRELFGLSEKLMPKLFHLPGSWVDKVRARAQMELDSSPENIITEKSSAVQLTRNDIIAAVYLKVLYGSKRPSDGPVDLVGPINYRGLLEPQAPGTYYNHNSIIFLRCQLSEREIQTGSVAKVAEKIRLATTQYKHPAIVKREVRFIEDKVPAPSLVDFRGGFKWGFVFVTPWTTFNHKGLDFSGASRNGGRTPSVVYVNPEIRLLAGTLPSPSLVTLKDGSGGYWLRGANTASGWKAFEDCVSLEKLFTN</sequence>
<keyword evidence="4" id="KW-1185">Reference proteome</keyword>
<comment type="caution">
    <text evidence="3">The sequence shown here is derived from an EMBL/GenBank/DDBJ whole genome shotgun (WGS) entry which is preliminary data.</text>
</comment>
<dbReference type="PANTHER" id="PTHR31896">
    <property type="entry name" value="FAMILY REGULATORY PROTEIN, PUTATIVE (AFU_ORTHOLOGUE AFUA_3G14730)-RELATED"/>
    <property type="match status" value="1"/>
</dbReference>
<proteinExistence type="predicted"/>
<evidence type="ECO:0000313" key="4">
    <source>
        <dbReference type="Proteomes" id="UP001610335"/>
    </source>
</evidence>
<evidence type="ECO:0000256" key="2">
    <source>
        <dbReference type="ARBA" id="ARBA00023315"/>
    </source>
</evidence>
<dbReference type="PANTHER" id="PTHR31896:SF64">
    <property type="entry name" value="TRICHOTHECENE 3-O-ACETYLTRANSFERASE"/>
    <property type="match status" value="1"/>
</dbReference>
<evidence type="ECO:0000256" key="1">
    <source>
        <dbReference type="ARBA" id="ARBA00022679"/>
    </source>
</evidence>
<dbReference type="Proteomes" id="UP001610335">
    <property type="component" value="Unassembled WGS sequence"/>
</dbReference>
<keyword evidence="1" id="KW-0808">Transferase</keyword>
<dbReference type="EMBL" id="JBFXLS010000085">
    <property type="protein sequence ID" value="KAL2818259.1"/>
    <property type="molecule type" value="Genomic_DNA"/>
</dbReference>
<keyword evidence="2" id="KW-0012">Acyltransferase</keyword>
<dbReference type="InterPro" id="IPR051283">
    <property type="entry name" value="Sec_Metabolite_Acyltrans"/>
</dbReference>
<dbReference type="Gene3D" id="3.30.559.10">
    <property type="entry name" value="Chloramphenicol acetyltransferase-like domain"/>
    <property type="match status" value="2"/>
</dbReference>
<gene>
    <name evidence="3" type="ORF">BDW59DRAFT_152189</name>
</gene>